<proteinExistence type="inferred from homology"/>
<dbReference type="PIRSF" id="PIRSF009467">
    <property type="entry name" value="Ureas_acces_UreF"/>
    <property type="match status" value="1"/>
</dbReference>
<evidence type="ECO:0000313" key="5">
    <source>
        <dbReference type="Proteomes" id="UP000236721"/>
    </source>
</evidence>
<dbReference type="PANTHER" id="PTHR33620:SF1">
    <property type="entry name" value="UREASE ACCESSORY PROTEIN F"/>
    <property type="match status" value="1"/>
</dbReference>
<keyword evidence="3" id="KW-0963">Cytoplasm</keyword>
<dbReference type="Gene3D" id="1.10.4190.10">
    <property type="entry name" value="Urease accessory protein UreF"/>
    <property type="match status" value="1"/>
</dbReference>
<comment type="subunit">
    <text evidence="3">UreD, UreF and UreG form a complex that acts as a GTP-hydrolysis-dependent molecular chaperone, activating the urease apoprotein by helping to assemble the nickel containing metallocenter of UreC. The UreE protein probably delivers the nickel.</text>
</comment>
<keyword evidence="5" id="KW-1185">Reference proteome</keyword>
<accession>A0A1H5V6D5</accession>
<comment type="subcellular location">
    <subcellularLocation>
        <location evidence="3">Cytoplasm</location>
    </subcellularLocation>
</comment>
<reference evidence="5" key="1">
    <citation type="submission" date="2016-10" db="EMBL/GenBank/DDBJ databases">
        <authorList>
            <person name="Varghese N."/>
            <person name="Submissions S."/>
        </authorList>
    </citation>
    <scope>NUCLEOTIDE SEQUENCE [LARGE SCALE GENOMIC DNA]</scope>
    <source>
        <strain evidence="5">CGMCC 1.7062</strain>
    </source>
</reference>
<dbReference type="GO" id="GO:0005737">
    <property type="term" value="C:cytoplasm"/>
    <property type="evidence" value="ECO:0007669"/>
    <property type="project" value="UniProtKB-SubCell"/>
</dbReference>
<dbReference type="InterPro" id="IPR038277">
    <property type="entry name" value="UreF_sf"/>
</dbReference>
<dbReference type="EMBL" id="FNVG01000004">
    <property type="protein sequence ID" value="SEF82746.1"/>
    <property type="molecule type" value="Genomic_DNA"/>
</dbReference>
<sequence>MTLHVSTALDATSAKETDSDVSSYRLFQLISPSLPIGGFTYSQGLEWAVETGWVTQRETMEDWLCNMLYSSVATLELPIIDRMYQAVLQADNSQLQQLSERLFSSRETKELRAEEKQRGLALNTLLRRLDVAVDGVELDDYPPTQLLGLCVAAVYWRIDLNELKKGYLWSWGENLVMAGVKLVPLGQTDGQMALINISDHFANALEIAKQTEDWMIGSFTPAVSIASSLHETQYTRLFRS</sequence>
<evidence type="ECO:0000256" key="2">
    <source>
        <dbReference type="ARBA" id="ARBA00023186"/>
    </source>
</evidence>
<dbReference type="Proteomes" id="UP000236721">
    <property type="component" value="Unassembled WGS sequence"/>
</dbReference>
<dbReference type="GO" id="GO:0016151">
    <property type="term" value="F:nickel cation binding"/>
    <property type="evidence" value="ECO:0007669"/>
    <property type="project" value="UniProtKB-UniRule"/>
</dbReference>
<keyword evidence="2 3" id="KW-0143">Chaperone</keyword>
<gene>
    <name evidence="3" type="primary">ureF</name>
    <name evidence="4" type="ORF">SAMN04488244_10467</name>
</gene>
<comment type="similarity">
    <text evidence="3">Belongs to the UreF family.</text>
</comment>
<protein>
    <recommendedName>
        <fullName evidence="3">Urease accessory protein UreF</fullName>
    </recommendedName>
</protein>
<dbReference type="PANTHER" id="PTHR33620">
    <property type="entry name" value="UREASE ACCESSORY PROTEIN F"/>
    <property type="match status" value="1"/>
</dbReference>
<dbReference type="AlphaFoldDB" id="A0A1H5V6D5"/>
<evidence type="ECO:0000313" key="4">
    <source>
        <dbReference type="EMBL" id="SEF82746.1"/>
    </source>
</evidence>
<dbReference type="InterPro" id="IPR002639">
    <property type="entry name" value="UreF"/>
</dbReference>
<evidence type="ECO:0000256" key="3">
    <source>
        <dbReference type="HAMAP-Rule" id="MF_01385"/>
    </source>
</evidence>
<evidence type="ECO:0000256" key="1">
    <source>
        <dbReference type="ARBA" id="ARBA00022988"/>
    </source>
</evidence>
<keyword evidence="1 3" id="KW-0996">Nickel insertion</keyword>
<comment type="function">
    <text evidence="3">Required for maturation of urease via the functional incorporation of the urease nickel metallocenter.</text>
</comment>
<dbReference type="Pfam" id="PF01730">
    <property type="entry name" value="UreF"/>
    <property type="match status" value="1"/>
</dbReference>
<dbReference type="HAMAP" id="MF_01385">
    <property type="entry name" value="UreF"/>
    <property type="match status" value="1"/>
</dbReference>
<organism evidence="4 5">
    <name type="scientific">Vibrio hangzhouensis</name>
    <dbReference type="NCBI Taxonomy" id="462991"/>
    <lineage>
        <taxon>Bacteria</taxon>
        <taxon>Pseudomonadati</taxon>
        <taxon>Pseudomonadota</taxon>
        <taxon>Gammaproteobacteria</taxon>
        <taxon>Vibrionales</taxon>
        <taxon>Vibrionaceae</taxon>
        <taxon>Vibrio</taxon>
    </lineage>
</organism>
<name>A0A1H5V6D5_9VIBR</name>